<sequence>MTDDRIRRRRQISIDGAGIERRKAAIQTIVDQAPPQPRPHTETPPLVSPAAQGTERTSPS</sequence>
<comment type="caution">
    <text evidence="2">The sequence shown here is derived from an EMBL/GenBank/DDBJ whole genome shotgun (WGS) entry which is preliminary data.</text>
</comment>
<feature type="region of interest" description="Disordered" evidence="1">
    <location>
        <begin position="1"/>
        <end position="20"/>
    </location>
</feature>
<accession>A0ABN2GRW4</accession>
<evidence type="ECO:0000313" key="3">
    <source>
        <dbReference type="Proteomes" id="UP001500064"/>
    </source>
</evidence>
<feature type="region of interest" description="Disordered" evidence="1">
    <location>
        <begin position="30"/>
        <end position="60"/>
    </location>
</feature>
<reference evidence="2 3" key="1">
    <citation type="journal article" date="2019" name="Int. J. Syst. Evol. Microbiol.">
        <title>The Global Catalogue of Microorganisms (GCM) 10K type strain sequencing project: providing services to taxonomists for standard genome sequencing and annotation.</title>
        <authorList>
            <consortium name="The Broad Institute Genomics Platform"/>
            <consortium name="The Broad Institute Genome Sequencing Center for Infectious Disease"/>
            <person name="Wu L."/>
            <person name="Ma J."/>
        </authorList>
    </citation>
    <scope>NUCLEOTIDE SEQUENCE [LARGE SCALE GENOMIC DNA]</scope>
    <source>
        <strain evidence="2 3">JCM 13929</strain>
    </source>
</reference>
<dbReference type="RefSeq" id="WP_346112669.1">
    <property type="nucleotide sequence ID" value="NZ_BAAAMU010000104.1"/>
</dbReference>
<gene>
    <name evidence="2" type="ORF">GCM10009733_086050</name>
</gene>
<protein>
    <submittedName>
        <fullName evidence="2">Uncharacterized protein</fullName>
    </submittedName>
</protein>
<name>A0ABN2GRW4_9ACTN</name>
<proteinExistence type="predicted"/>
<dbReference type="EMBL" id="BAAAMU010000104">
    <property type="protein sequence ID" value="GAA1675827.1"/>
    <property type="molecule type" value="Genomic_DNA"/>
</dbReference>
<evidence type="ECO:0000313" key="2">
    <source>
        <dbReference type="EMBL" id="GAA1675827.1"/>
    </source>
</evidence>
<organism evidence="2 3">
    <name type="scientific">Nonomuraea maheshkhaliensis</name>
    <dbReference type="NCBI Taxonomy" id="419590"/>
    <lineage>
        <taxon>Bacteria</taxon>
        <taxon>Bacillati</taxon>
        <taxon>Actinomycetota</taxon>
        <taxon>Actinomycetes</taxon>
        <taxon>Streptosporangiales</taxon>
        <taxon>Streptosporangiaceae</taxon>
        <taxon>Nonomuraea</taxon>
    </lineage>
</organism>
<evidence type="ECO:0000256" key="1">
    <source>
        <dbReference type="SAM" id="MobiDB-lite"/>
    </source>
</evidence>
<dbReference type="Proteomes" id="UP001500064">
    <property type="component" value="Unassembled WGS sequence"/>
</dbReference>
<keyword evidence="3" id="KW-1185">Reference proteome</keyword>